<dbReference type="AlphaFoldDB" id="A0A9D4LNE2"/>
<organism evidence="1 2">
    <name type="scientific">Dreissena polymorpha</name>
    <name type="common">Zebra mussel</name>
    <name type="synonym">Mytilus polymorpha</name>
    <dbReference type="NCBI Taxonomy" id="45954"/>
    <lineage>
        <taxon>Eukaryota</taxon>
        <taxon>Metazoa</taxon>
        <taxon>Spiralia</taxon>
        <taxon>Lophotrochozoa</taxon>
        <taxon>Mollusca</taxon>
        <taxon>Bivalvia</taxon>
        <taxon>Autobranchia</taxon>
        <taxon>Heteroconchia</taxon>
        <taxon>Euheterodonta</taxon>
        <taxon>Imparidentia</taxon>
        <taxon>Neoheterodontei</taxon>
        <taxon>Myida</taxon>
        <taxon>Dreissenoidea</taxon>
        <taxon>Dreissenidae</taxon>
        <taxon>Dreissena</taxon>
    </lineage>
</organism>
<name>A0A9D4LNE2_DREPO</name>
<evidence type="ECO:0000313" key="2">
    <source>
        <dbReference type="Proteomes" id="UP000828390"/>
    </source>
</evidence>
<keyword evidence="2" id="KW-1185">Reference proteome</keyword>
<reference evidence="1" key="2">
    <citation type="submission" date="2020-11" db="EMBL/GenBank/DDBJ databases">
        <authorList>
            <person name="McCartney M.A."/>
            <person name="Auch B."/>
            <person name="Kono T."/>
            <person name="Mallez S."/>
            <person name="Becker A."/>
            <person name="Gohl D.M."/>
            <person name="Silverstein K.A.T."/>
            <person name="Koren S."/>
            <person name="Bechman K.B."/>
            <person name="Herman A."/>
            <person name="Abrahante J.E."/>
            <person name="Garbe J."/>
        </authorList>
    </citation>
    <scope>NUCLEOTIDE SEQUENCE</scope>
    <source>
        <strain evidence="1">Duluth1</strain>
        <tissue evidence="1">Whole animal</tissue>
    </source>
</reference>
<protein>
    <submittedName>
        <fullName evidence="1">Uncharacterized protein</fullName>
    </submittedName>
</protein>
<sequence length="189" mass="22048">MAWNWDHEETMSQSLSSLTKLETLTICVRKYIDIQLPKSLKYLNIYCGALLPSELRKLAYSLSACAQTVESRLEFGCGEFTDDDYYFNTRIHKISLEEYIAIQKELKTRKNVAVKRFQIFDRIRTIYWEDVITSSTWSVHDIGCVNDNYQDDDIVKDDPYIKFVSRMDNGTINRISMRLLITQASISLS</sequence>
<comment type="caution">
    <text evidence="1">The sequence shown here is derived from an EMBL/GenBank/DDBJ whole genome shotgun (WGS) entry which is preliminary data.</text>
</comment>
<reference evidence="1" key="1">
    <citation type="journal article" date="2019" name="bioRxiv">
        <title>The Genome of the Zebra Mussel, Dreissena polymorpha: A Resource for Invasive Species Research.</title>
        <authorList>
            <person name="McCartney M.A."/>
            <person name="Auch B."/>
            <person name="Kono T."/>
            <person name="Mallez S."/>
            <person name="Zhang Y."/>
            <person name="Obille A."/>
            <person name="Becker A."/>
            <person name="Abrahante J.E."/>
            <person name="Garbe J."/>
            <person name="Badalamenti J.P."/>
            <person name="Herman A."/>
            <person name="Mangelson H."/>
            <person name="Liachko I."/>
            <person name="Sullivan S."/>
            <person name="Sone E.D."/>
            <person name="Koren S."/>
            <person name="Silverstein K.A.T."/>
            <person name="Beckman K.B."/>
            <person name="Gohl D.M."/>
        </authorList>
    </citation>
    <scope>NUCLEOTIDE SEQUENCE</scope>
    <source>
        <strain evidence="1">Duluth1</strain>
        <tissue evidence="1">Whole animal</tissue>
    </source>
</reference>
<accession>A0A9D4LNE2</accession>
<evidence type="ECO:0000313" key="1">
    <source>
        <dbReference type="EMBL" id="KAH3861004.1"/>
    </source>
</evidence>
<dbReference type="Proteomes" id="UP000828390">
    <property type="component" value="Unassembled WGS sequence"/>
</dbReference>
<gene>
    <name evidence="1" type="ORF">DPMN_023930</name>
</gene>
<dbReference type="EMBL" id="JAIWYP010000002">
    <property type="protein sequence ID" value="KAH3861004.1"/>
    <property type="molecule type" value="Genomic_DNA"/>
</dbReference>
<proteinExistence type="predicted"/>